<feature type="domain" description="Endonuclease/exonuclease/phosphatase" evidence="2">
    <location>
        <begin position="111"/>
        <end position="309"/>
    </location>
</feature>
<proteinExistence type="predicted"/>
<name>A0ABT9IIS8_9ACTN</name>
<keyword evidence="3" id="KW-0255">Endonuclease</keyword>
<evidence type="ECO:0000256" key="1">
    <source>
        <dbReference type="SAM" id="Phobius"/>
    </source>
</evidence>
<dbReference type="Proteomes" id="UP001233673">
    <property type="component" value="Unassembled WGS sequence"/>
</dbReference>
<dbReference type="RefSeq" id="WP_306001554.1">
    <property type="nucleotide sequence ID" value="NZ_JASNFN010000035.1"/>
</dbReference>
<dbReference type="Pfam" id="PF03372">
    <property type="entry name" value="Exo_endo_phos"/>
    <property type="match status" value="1"/>
</dbReference>
<reference evidence="4" key="1">
    <citation type="submission" date="2023-05" db="EMBL/GenBank/DDBJ databases">
        <title>Draft genome of Pseudofrankia sp. BMG5.37.</title>
        <authorList>
            <person name="Gtari M."/>
            <person name="Ghodhbane F."/>
            <person name="Sbissi I."/>
        </authorList>
    </citation>
    <scope>NUCLEOTIDE SEQUENCE [LARGE SCALE GENOMIC DNA]</scope>
    <source>
        <strain evidence="4">BMG 814</strain>
    </source>
</reference>
<sequence length="321" mass="33521">MAPPRDHRRWAVAAAVPWAVWAVLRRTGTERGFPLVPALAFTPYAAGTAVLPLAVAVRARSRTGSLLAAASAAVLAAAVRSHRGRPAVAPPPAGRRLRIATVSLRRGLVPAEAVVELVRRHEVDVLSVQELTPEAEQRLLAAGLAELLPHAHVVPARPGSEPAASGAVWSHLPLDARSAVPGGFEQPAVRLPGGPGPEVEVTAVHTRPPATSPAAVRGWAEDLAALPGPDPAVLRILAGDFNATLDHAALRAVLRRGYLDAARAVGRGHVRTWSPLRSPVPRLGLDHVLVDPRLAVAGCRFVPVAGSDHRSVVVDLVLPGG</sequence>
<dbReference type="GO" id="GO:0004519">
    <property type="term" value="F:endonuclease activity"/>
    <property type="evidence" value="ECO:0007669"/>
    <property type="project" value="UniProtKB-KW"/>
</dbReference>
<keyword evidence="1" id="KW-0812">Transmembrane</keyword>
<evidence type="ECO:0000259" key="2">
    <source>
        <dbReference type="Pfam" id="PF03372"/>
    </source>
</evidence>
<gene>
    <name evidence="3" type="ORF">QOZ88_20485</name>
</gene>
<comment type="caution">
    <text evidence="3">The sequence shown here is derived from an EMBL/GenBank/DDBJ whole genome shotgun (WGS) entry which is preliminary data.</text>
</comment>
<protein>
    <submittedName>
        <fullName evidence="3">Endonuclease/exonuclease/phosphatase family protein</fullName>
    </submittedName>
</protein>
<dbReference type="EMBL" id="JASNFN010000035">
    <property type="protein sequence ID" value="MDP5185019.1"/>
    <property type="molecule type" value="Genomic_DNA"/>
</dbReference>
<dbReference type="InterPro" id="IPR036691">
    <property type="entry name" value="Endo/exonu/phosph_ase_sf"/>
</dbReference>
<keyword evidence="1" id="KW-1133">Transmembrane helix</keyword>
<organism evidence="3 4">
    <name type="scientific">Blastococcus carthaginiensis</name>
    <dbReference type="NCBI Taxonomy" id="3050034"/>
    <lineage>
        <taxon>Bacteria</taxon>
        <taxon>Bacillati</taxon>
        <taxon>Actinomycetota</taxon>
        <taxon>Actinomycetes</taxon>
        <taxon>Geodermatophilales</taxon>
        <taxon>Geodermatophilaceae</taxon>
        <taxon>Blastococcus</taxon>
    </lineage>
</organism>
<feature type="transmembrane region" description="Helical" evidence="1">
    <location>
        <begin position="35"/>
        <end position="57"/>
    </location>
</feature>
<keyword evidence="3" id="KW-0540">Nuclease</keyword>
<evidence type="ECO:0000313" key="4">
    <source>
        <dbReference type="Proteomes" id="UP001233673"/>
    </source>
</evidence>
<evidence type="ECO:0000313" key="3">
    <source>
        <dbReference type="EMBL" id="MDP5185019.1"/>
    </source>
</evidence>
<dbReference type="Gene3D" id="3.60.10.10">
    <property type="entry name" value="Endonuclease/exonuclease/phosphatase"/>
    <property type="match status" value="1"/>
</dbReference>
<keyword evidence="1" id="KW-0472">Membrane</keyword>
<keyword evidence="4" id="KW-1185">Reference proteome</keyword>
<keyword evidence="3" id="KW-0378">Hydrolase</keyword>
<dbReference type="SUPFAM" id="SSF56219">
    <property type="entry name" value="DNase I-like"/>
    <property type="match status" value="1"/>
</dbReference>
<dbReference type="InterPro" id="IPR005135">
    <property type="entry name" value="Endo/exonuclease/phosphatase"/>
</dbReference>
<accession>A0ABT9IIS8</accession>